<keyword evidence="4" id="KW-1185">Reference proteome</keyword>
<protein>
    <recommendedName>
        <fullName evidence="5">DUF2335 domain-containing protein</fullName>
    </recommendedName>
</protein>
<feature type="region of interest" description="Disordered" evidence="1">
    <location>
        <begin position="1"/>
        <end position="24"/>
    </location>
</feature>
<sequence length="192" mass="21679">MDRESKNTEQADAVAECNENNQPDYSLDSQVEASFSDESLDALTQASMQNSIQNAQFNINNPIMPAKEMAMLEEAHPGAIDRILAMGEREQSFTHKMVESQHLEHIKSNERNIDISKEQTFFNQAKLYIVSIFILLLIIVSFYLFLKGFVLGGIALAFVMLVLACIFILGYFPSSIFEALFKNKSRADLPEE</sequence>
<keyword evidence="2" id="KW-1133">Transmembrane helix</keyword>
<proteinExistence type="predicted"/>
<feature type="transmembrane region" description="Helical" evidence="2">
    <location>
        <begin position="127"/>
        <end position="146"/>
    </location>
</feature>
<keyword evidence="2" id="KW-0812">Transmembrane</keyword>
<keyword evidence="2" id="KW-0472">Membrane</keyword>
<evidence type="ECO:0000313" key="4">
    <source>
        <dbReference type="Proteomes" id="UP000610203"/>
    </source>
</evidence>
<dbReference type="InterPro" id="IPR019284">
    <property type="entry name" value="RP532"/>
</dbReference>
<dbReference type="Pfam" id="PF10097">
    <property type="entry name" value="DUF2335"/>
    <property type="match status" value="1"/>
</dbReference>
<organism evidence="3 4">
    <name type="scientific">Psychrobacter glaciei</name>
    <dbReference type="NCBI Taxonomy" id="619771"/>
    <lineage>
        <taxon>Bacteria</taxon>
        <taxon>Pseudomonadati</taxon>
        <taxon>Pseudomonadota</taxon>
        <taxon>Gammaproteobacteria</taxon>
        <taxon>Moraxellales</taxon>
        <taxon>Moraxellaceae</taxon>
        <taxon>Psychrobacter</taxon>
    </lineage>
</organism>
<comment type="caution">
    <text evidence="3">The sequence shown here is derived from an EMBL/GenBank/DDBJ whole genome shotgun (WGS) entry which is preliminary data.</text>
</comment>
<gene>
    <name evidence="3" type="ORF">GCM10016272_02340</name>
</gene>
<dbReference type="Proteomes" id="UP000610203">
    <property type="component" value="Unassembled WGS sequence"/>
</dbReference>
<dbReference type="EMBL" id="BMZR01000001">
    <property type="protein sequence ID" value="GHD25956.1"/>
    <property type="molecule type" value="Genomic_DNA"/>
</dbReference>
<accession>A0ABQ3GNL6</accession>
<name>A0ABQ3GNL6_9GAMM</name>
<evidence type="ECO:0000313" key="3">
    <source>
        <dbReference type="EMBL" id="GHD25956.1"/>
    </source>
</evidence>
<feature type="transmembrane region" description="Helical" evidence="2">
    <location>
        <begin position="152"/>
        <end position="172"/>
    </location>
</feature>
<evidence type="ECO:0000256" key="1">
    <source>
        <dbReference type="SAM" id="MobiDB-lite"/>
    </source>
</evidence>
<evidence type="ECO:0000256" key="2">
    <source>
        <dbReference type="SAM" id="Phobius"/>
    </source>
</evidence>
<dbReference type="RefSeq" id="WP_189580508.1">
    <property type="nucleotide sequence ID" value="NZ_BMZR01000001.1"/>
</dbReference>
<reference evidence="4" key="1">
    <citation type="journal article" date="2019" name="Int. J. Syst. Evol. Microbiol.">
        <title>The Global Catalogue of Microorganisms (GCM) 10K type strain sequencing project: providing services to taxonomists for standard genome sequencing and annotation.</title>
        <authorList>
            <consortium name="The Broad Institute Genomics Platform"/>
            <consortium name="The Broad Institute Genome Sequencing Center for Infectious Disease"/>
            <person name="Wu L."/>
            <person name="Ma J."/>
        </authorList>
    </citation>
    <scope>NUCLEOTIDE SEQUENCE [LARGE SCALE GENOMIC DNA]</scope>
    <source>
        <strain evidence="4">KCTC 42280</strain>
    </source>
</reference>
<evidence type="ECO:0008006" key="5">
    <source>
        <dbReference type="Google" id="ProtNLM"/>
    </source>
</evidence>